<keyword evidence="18" id="KW-0812">Transmembrane</keyword>
<dbReference type="GO" id="GO:0048544">
    <property type="term" value="P:recognition of pollen"/>
    <property type="evidence" value="ECO:0007669"/>
    <property type="project" value="InterPro"/>
</dbReference>
<dbReference type="PANTHER" id="PTHR27002:SF181">
    <property type="entry name" value="RECEPTOR-LIKE SERINE_THREONINE-PROTEIN KINASE"/>
    <property type="match status" value="1"/>
</dbReference>
<dbReference type="GO" id="GO:0005886">
    <property type="term" value="C:plasma membrane"/>
    <property type="evidence" value="ECO:0007669"/>
    <property type="project" value="UniProtKB-SubCell"/>
</dbReference>
<evidence type="ECO:0000256" key="7">
    <source>
        <dbReference type="ARBA" id="ARBA00022741"/>
    </source>
</evidence>
<gene>
    <name evidence="23" type="ORF">M6B38_171765</name>
</gene>
<protein>
    <recommendedName>
        <fullName evidence="14">Receptor-like serine/threonine-protein kinase</fullName>
        <ecNumber evidence="14">2.7.11.1</ecNumber>
    </recommendedName>
</protein>
<evidence type="ECO:0000256" key="11">
    <source>
        <dbReference type="ARBA" id="ARBA00023180"/>
    </source>
</evidence>
<dbReference type="InterPro" id="IPR000719">
    <property type="entry name" value="Prot_kinase_dom"/>
</dbReference>
<keyword evidence="18" id="KW-0472">Membrane</keyword>
<evidence type="ECO:0000259" key="22">
    <source>
        <dbReference type="PROSITE" id="PS50948"/>
    </source>
</evidence>
<dbReference type="InterPro" id="IPR000742">
    <property type="entry name" value="EGF"/>
</dbReference>
<dbReference type="EMBL" id="JANAVB010033628">
    <property type="protein sequence ID" value="KAJ6808001.1"/>
    <property type="molecule type" value="Genomic_DNA"/>
</dbReference>
<dbReference type="SUPFAM" id="SSF51110">
    <property type="entry name" value="alpha-D-mannose-specific plant lectins"/>
    <property type="match status" value="1"/>
</dbReference>
<dbReference type="CDD" id="cd00028">
    <property type="entry name" value="B_lectin"/>
    <property type="match status" value="1"/>
</dbReference>
<feature type="region of interest" description="Disordered" evidence="17">
    <location>
        <begin position="844"/>
        <end position="864"/>
    </location>
</feature>
<dbReference type="PIRSF" id="PIRSF000641">
    <property type="entry name" value="SRK"/>
    <property type="match status" value="1"/>
</dbReference>
<dbReference type="FunFam" id="2.90.10.10:FF:000001">
    <property type="entry name" value="G-type lectin S-receptor-like serine/threonine-protein kinase"/>
    <property type="match status" value="1"/>
</dbReference>
<reference evidence="23" key="1">
    <citation type="journal article" date="2023" name="GigaByte">
        <title>Genome assembly of the bearded iris, Iris pallida Lam.</title>
        <authorList>
            <person name="Bruccoleri R.E."/>
            <person name="Oakeley E.J."/>
            <person name="Faust A.M.E."/>
            <person name="Altorfer M."/>
            <person name="Dessus-Babus S."/>
            <person name="Burckhardt D."/>
            <person name="Oertli M."/>
            <person name="Naumann U."/>
            <person name="Petersen F."/>
            <person name="Wong J."/>
        </authorList>
    </citation>
    <scope>NUCLEOTIDE SEQUENCE</scope>
    <source>
        <strain evidence="23">GSM-AAB239-AS_SAM_17_03QT</strain>
    </source>
</reference>
<keyword evidence="24" id="KW-1185">Reference proteome</keyword>
<dbReference type="PROSITE" id="PS00107">
    <property type="entry name" value="PROTEIN_KINASE_ATP"/>
    <property type="match status" value="1"/>
</dbReference>
<comment type="similarity">
    <text evidence="14">Belongs to the protein kinase superfamily. Ser/Thr protein kinase family.</text>
</comment>
<keyword evidence="10" id="KW-1015">Disulfide bond</keyword>
<dbReference type="SMART" id="SM00108">
    <property type="entry name" value="B_lectin"/>
    <property type="match status" value="1"/>
</dbReference>
<evidence type="ECO:0000256" key="16">
    <source>
        <dbReference type="PROSITE-ProRule" id="PRU10141"/>
    </source>
</evidence>
<evidence type="ECO:0000256" key="12">
    <source>
        <dbReference type="ARBA" id="ARBA00047899"/>
    </source>
</evidence>
<feature type="transmembrane region" description="Helical" evidence="18">
    <location>
        <begin position="481"/>
        <end position="503"/>
    </location>
</feature>
<proteinExistence type="inferred from homology"/>
<keyword evidence="2" id="KW-1003">Cell membrane</keyword>
<evidence type="ECO:0000256" key="15">
    <source>
        <dbReference type="PROSITE-ProRule" id="PRU00076"/>
    </source>
</evidence>
<reference evidence="23" key="2">
    <citation type="submission" date="2023-04" db="EMBL/GenBank/DDBJ databases">
        <authorList>
            <person name="Bruccoleri R.E."/>
            <person name="Oakeley E.J."/>
            <person name="Faust A.-M."/>
            <person name="Dessus-Babus S."/>
            <person name="Altorfer M."/>
            <person name="Burckhardt D."/>
            <person name="Oertli M."/>
            <person name="Naumann U."/>
            <person name="Petersen F."/>
            <person name="Wong J."/>
        </authorList>
    </citation>
    <scope>NUCLEOTIDE SEQUENCE</scope>
    <source>
        <strain evidence="23">GSM-AAB239-AS_SAM_17_03QT</strain>
        <tissue evidence="23">Leaf</tissue>
    </source>
</reference>
<dbReference type="Pfam" id="PF00954">
    <property type="entry name" value="S_locus_glycop"/>
    <property type="match status" value="1"/>
</dbReference>
<keyword evidence="3 14" id="KW-0723">Serine/threonine-protein kinase</keyword>
<feature type="domain" description="Apple" evidence="22">
    <location>
        <begin position="384"/>
        <end position="464"/>
    </location>
</feature>
<dbReference type="InterPro" id="IPR001480">
    <property type="entry name" value="Bulb-type_lectin_dom"/>
</dbReference>
<evidence type="ECO:0000256" key="4">
    <source>
        <dbReference type="ARBA" id="ARBA00022536"/>
    </source>
</evidence>
<dbReference type="SUPFAM" id="SSF56112">
    <property type="entry name" value="Protein kinase-like (PK-like)"/>
    <property type="match status" value="1"/>
</dbReference>
<dbReference type="SMART" id="SM00473">
    <property type="entry name" value="PAN_AP"/>
    <property type="match status" value="1"/>
</dbReference>
<comment type="caution">
    <text evidence="23">The sequence shown here is derived from an EMBL/GenBank/DDBJ whole genome shotgun (WGS) entry which is preliminary data.</text>
</comment>
<dbReference type="InterPro" id="IPR017441">
    <property type="entry name" value="Protein_kinase_ATP_BS"/>
</dbReference>
<feature type="domain" description="Bulb-type lectin" evidence="21">
    <location>
        <begin position="81"/>
        <end position="202"/>
    </location>
</feature>
<dbReference type="PROSITE" id="PS50927">
    <property type="entry name" value="BULB_LECTIN"/>
    <property type="match status" value="1"/>
</dbReference>
<evidence type="ECO:0000256" key="13">
    <source>
        <dbReference type="ARBA" id="ARBA00048679"/>
    </source>
</evidence>
<evidence type="ECO:0000256" key="9">
    <source>
        <dbReference type="ARBA" id="ARBA00022840"/>
    </source>
</evidence>
<dbReference type="InterPro" id="IPR000858">
    <property type="entry name" value="S_locus_glycoprot_dom"/>
</dbReference>
<accession>A0AAX6EVR0</accession>
<comment type="catalytic activity">
    <reaction evidence="12 14">
        <text>L-threonyl-[protein] + ATP = O-phospho-L-threonyl-[protein] + ADP + H(+)</text>
        <dbReference type="Rhea" id="RHEA:46608"/>
        <dbReference type="Rhea" id="RHEA-COMP:11060"/>
        <dbReference type="Rhea" id="RHEA-COMP:11605"/>
        <dbReference type="ChEBI" id="CHEBI:15378"/>
        <dbReference type="ChEBI" id="CHEBI:30013"/>
        <dbReference type="ChEBI" id="CHEBI:30616"/>
        <dbReference type="ChEBI" id="CHEBI:61977"/>
        <dbReference type="ChEBI" id="CHEBI:456216"/>
        <dbReference type="EC" id="2.7.11.1"/>
    </reaction>
</comment>
<feature type="domain" description="Protein kinase" evidence="19">
    <location>
        <begin position="547"/>
        <end position="833"/>
    </location>
</feature>
<dbReference type="InterPro" id="IPR024171">
    <property type="entry name" value="SRK-like_kinase"/>
</dbReference>
<dbReference type="CDD" id="cd14066">
    <property type="entry name" value="STKc_IRAK"/>
    <property type="match status" value="1"/>
</dbReference>
<dbReference type="EC" id="2.7.11.1" evidence="14"/>
<keyword evidence="7 14" id="KW-0547">Nucleotide-binding</keyword>
<evidence type="ECO:0000256" key="5">
    <source>
        <dbReference type="ARBA" id="ARBA00022679"/>
    </source>
</evidence>
<evidence type="ECO:0000256" key="17">
    <source>
        <dbReference type="SAM" id="MobiDB-lite"/>
    </source>
</evidence>
<evidence type="ECO:0000256" key="6">
    <source>
        <dbReference type="ARBA" id="ARBA00022729"/>
    </source>
</evidence>
<dbReference type="Proteomes" id="UP001140949">
    <property type="component" value="Unassembled WGS sequence"/>
</dbReference>
<evidence type="ECO:0000313" key="24">
    <source>
        <dbReference type="Proteomes" id="UP001140949"/>
    </source>
</evidence>
<dbReference type="PROSITE" id="PS50026">
    <property type="entry name" value="EGF_3"/>
    <property type="match status" value="1"/>
</dbReference>
<dbReference type="GO" id="GO:0051707">
    <property type="term" value="P:response to other organism"/>
    <property type="evidence" value="ECO:0007669"/>
    <property type="project" value="UniProtKB-ARBA"/>
</dbReference>
<keyword evidence="11" id="KW-0325">Glycoprotein</keyword>
<organism evidence="23 24">
    <name type="scientific">Iris pallida</name>
    <name type="common">Sweet iris</name>
    <dbReference type="NCBI Taxonomy" id="29817"/>
    <lineage>
        <taxon>Eukaryota</taxon>
        <taxon>Viridiplantae</taxon>
        <taxon>Streptophyta</taxon>
        <taxon>Embryophyta</taxon>
        <taxon>Tracheophyta</taxon>
        <taxon>Spermatophyta</taxon>
        <taxon>Magnoliopsida</taxon>
        <taxon>Liliopsida</taxon>
        <taxon>Asparagales</taxon>
        <taxon>Iridaceae</taxon>
        <taxon>Iridoideae</taxon>
        <taxon>Irideae</taxon>
        <taxon>Iris</taxon>
    </lineage>
</organism>
<dbReference type="Gene3D" id="2.90.10.10">
    <property type="entry name" value="Bulb-type lectin domain"/>
    <property type="match status" value="1"/>
</dbReference>
<comment type="catalytic activity">
    <reaction evidence="13 14">
        <text>L-seryl-[protein] + ATP = O-phospho-L-seryl-[protein] + ADP + H(+)</text>
        <dbReference type="Rhea" id="RHEA:17989"/>
        <dbReference type="Rhea" id="RHEA-COMP:9863"/>
        <dbReference type="Rhea" id="RHEA-COMP:11604"/>
        <dbReference type="ChEBI" id="CHEBI:15378"/>
        <dbReference type="ChEBI" id="CHEBI:29999"/>
        <dbReference type="ChEBI" id="CHEBI:30616"/>
        <dbReference type="ChEBI" id="CHEBI:83421"/>
        <dbReference type="ChEBI" id="CHEBI:456216"/>
        <dbReference type="EC" id="2.7.11.1"/>
    </reaction>
</comment>
<dbReference type="PROSITE" id="PS50011">
    <property type="entry name" value="PROTEIN_KINASE_DOM"/>
    <property type="match status" value="1"/>
</dbReference>
<dbReference type="FunFam" id="3.30.200.20:FF:000195">
    <property type="entry name" value="G-type lectin S-receptor-like serine/threonine-protein kinase"/>
    <property type="match status" value="1"/>
</dbReference>
<dbReference type="InterPro" id="IPR003609">
    <property type="entry name" value="Pan_app"/>
</dbReference>
<keyword evidence="5 14" id="KW-0808">Transferase</keyword>
<evidence type="ECO:0000256" key="8">
    <source>
        <dbReference type="ARBA" id="ARBA00022777"/>
    </source>
</evidence>
<dbReference type="Gene3D" id="1.10.510.10">
    <property type="entry name" value="Transferase(Phosphotransferase) domain 1"/>
    <property type="match status" value="1"/>
</dbReference>
<evidence type="ECO:0000259" key="19">
    <source>
        <dbReference type="PROSITE" id="PS50011"/>
    </source>
</evidence>
<keyword evidence="8 14" id="KW-0418">Kinase</keyword>
<dbReference type="Pfam" id="PF07714">
    <property type="entry name" value="PK_Tyr_Ser-Thr"/>
    <property type="match status" value="1"/>
</dbReference>
<feature type="domain" description="EGF-like" evidence="20">
    <location>
        <begin position="329"/>
        <end position="365"/>
    </location>
</feature>
<dbReference type="InterPro" id="IPR001245">
    <property type="entry name" value="Ser-Thr/Tyr_kinase_cat_dom"/>
</dbReference>
<evidence type="ECO:0000256" key="1">
    <source>
        <dbReference type="ARBA" id="ARBA00004251"/>
    </source>
</evidence>
<dbReference type="InterPro" id="IPR008271">
    <property type="entry name" value="Ser/Thr_kinase_AS"/>
</dbReference>
<name>A0AAX6EVR0_IRIPA</name>
<dbReference type="InterPro" id="IPR036426">
    <property type="entry name" value="Bulb-type_lectin_dom_sf"/>
</dbReference>
<dbReference type="CDD" id="cd01098">
    <property type="entry name" value="PAN_AP_plant"/>
    <property type="match status" value="1"/>
</dbReference>
<comment type="subcellular location">
    <subcellularLocation>
        <location evidence="1">Cell membrane</location>
        <topology evidence="1">Single-pass type I membrane protein</topology>
    </subcellularLocation>
</comment>
<dbReference type="Gene3D" id="3.30.200.20">
    <property type="entry name" value="Phosphorylase Kinase, domain 1"/>
    <property type="match status" value="1"/>
</dbReference>
<evidence type="ECO:0000256" key="3">
    <source>
        <dbReference type="ARBA" id="ARBA00022527"/>
    </source>
</evidence>
<keyword evidence="18" id="KW-1133">Transmembrane helix</keyword>
<dbReference type="GO" id="GO:0004674">
    <property type="term" value="F:protein serine/threonine kinase activity"/>
    <property type="evidence" value="ECO:0007669"/>
    <property type="project" value="UniProtKB-KW"/>
</dbReference>
<feature type="binding site" evidence="16">
    <location>
        <position position="575"/>
    </location>
    <ligand>
        <name>ATP</name>
        <dbReference type="ChEBI" id="CHEBI:30616"/>
    </ligand>
</feature>
<dbReference type="PROSITE" id="PS50948">
    <property type="entry name" value="PAN"/>
    <property type="match status" value="1"/>
</dbReference>
<dbReference type="PROSITE" id="PS00108">
    <property type="entry name" value="PROTEIN_KINASE_ST"/>
    <property type="match status" value="1"/>
</dbReference>
<dbReference type="SMART" id="SM00220">
    <property type="entry name" value="S_TKc"/>
    <property type="match status" value="1"/>
</dbReference>
<dbReference type="Pfam" id="PF01453">
    <property type="entry name" value="B_lectin"/>
    <property type="match status" value="1"/>
</dbReference>
<dbReference type="FunFam" id="1.10.510.10:FF:000060">
    <property type="entry name" value="G-type lectin S-receptor-like serine/threonine-protein kinase"/>
    <property type="match status" value="1"/>
</dbReference>
<keyword evidence="4 15" id="KW-0245">EGF-like domain</keyword>
<dbReference type="Pfam" id="PF08276">
    <property type="entry name" value="PAN_2"/>
    <property type="match status" value="1"/>
</dbReference>
<evidence type="ECO:0000256" key="2">
    <source>
        <dbReference type="ARBA" id="ARBA00022475"/>
    </source>
</evidence>
<keyword evidence="9 14" id="KW-0067">ATP-binding</keyword>
<keyword evidence="23" id="KW-0675">Receptor</keyword>
<evidence type="ECO:0000259" key="20">
    <source>
        <dbReference type="PROSITE" id="PS50026"/>
    </source>
</evidence>
<evidence type="ECO:0000256" key="14">
    <source>
        <dbReference type="PIRNR" id="PIRNR000641"/>
    </source>
</evidence>
<comment type="caution">
    <text evidence="15">Lacks conserved residue(s) required for the propagation of feature annotation.</text>
</comment>
<dbReference type="PANTHER" id="PTHR27002">
    <property type="entry name" value="RECEPTOR-LIKE SERINE/THREONINE-PROTEIN KINASE SD1-8"/>
    <property type="match status" value="1"/>
</dbReference>
<dbReference type="InterPro" id="IPR011009">
    <property type="entry name" value="Kinase-like_dom_sf"/>
</dbReference>
<sequence length="864" mass="97303">MYHQYDICMFLSWTLLYQPSLLMTQFIATAEFARDFCLPRYPLLSLRSVSALKSCKSMKLFHSRSFLLILLFTSFSSSIARDTITPTQPLADNENLISSGGQFALGFFTPANSKRRYIGIWFNKIPDQKIVWVANRASPVINSAGLLSVTANGTMMITDKKSTIVWSIGATTGSNVSFAQLLDDGNLVLKQDDINTQRYAWQSFDHPTNTLLQGMKLGLDRITGLNRNLTSWKTETDPSEGEYYLVNTDVNIYVYSRSGAKIWRSAQWDGIDSRSKGLVYSKVNDSQEVSFSFQASEQPAIFVLSWLGKDQWLTWQSDSRQWDTVWEEPGDQCAFYGQCGANGICDIRTTPICKCLHGFVPKNPDKWASTDWTDGCIRKTQLDCRNRTDGFVQISGLKVPDSPISFTGSDISVGDCRLMCLNNCACTAYAMYAVEIGCMIWMTDRLFDVVHKDGFQQDLYIRTAYADLVSSTQSQKSKVKMVVILAVLLPLFVLLISCVTFLLKTKRRKGMRKGGTNFSDGKSNECNEDINIPLFEFCTIEAATEYFRDENALGQGGFGTVYKGKLGNNQEIAVKRLGRTSLQGVDEFKNEVMVIAKLQNINLVRLLGCCIQAEERILIYEYMPNKSLDFLLFDKEKGAILDWRTRYQIVIGITRGLLYLHHDSRFRIIHRDLKASNILLDKTMNPKISDFGMARLFGGDDTDFKTRKVVGTYGYMSPEYAMGGFFSLKSDVYSYGVLILEIISGKKNSGAYPFPAYINLVAHAWNLWNEGKALELVDESMSKSFSEVEVLRCIKVGLLCVQEVPADRPLMSSVMVMLGADLTSLPEPTQPGFIKTNFPFELDQNNSKQDKHTSNDLTITLDAR</sequence>
<evidence type="ECO:0000256" key="10">
    <source>
        <dbReference type="ARBA" id="ARBA00023157"/>
    </source>
</evidence>
<evidence type="ECO:0000256" key="18">
    <source>
        <dbReference type="SAM" id="Phobius"/>
    </source>
</evidence>
<keyword evidence="6" id="KW-0732">Signal</keyword>
<evidence type="ECO:0000259" key="21">
    <source>
        <dbReference type="PROSITE" id="PS50927"/>
    </source>
</evidence>
<evidence type="ECO:0000313" key="23">
    <source>
        <dbReference type="EMBL" id="KAJ6808001.1"/>
    </source>
</evidence>
<dbReference type="GO" id="GO:0005524">
    <property type="term" value="F:ATP binding"/>
    <property type="evidence" value="ECO:0007669"/>
    <property type="project" value="UniProtKB-UniRule"/>
</dbReference>
<dbReference type="AlphaFoldDB" id="A0AAX6EVR0"/>